<feature type="disulfide bond" evidence="1">
    <location>
        <begin position="74"/>
        <end position="118"/>
    </location>
</feature>
<dbReference type="Proteomes" id="UP000019918">
    <property type="component" value="Unassembled WGS sequence"/>
</dbReference>
<dbReference type="STRING" id="69222.BG55_11400"/>
<gene>
    <name evidence="1 3" type="primary">rcsF</name>
    <name evidence="3" type="ORF">BG55_11400</name>
</gene>
<dbReference type="EMBL" id="JFHN01000045">
    <property type="protein sequence ID" value="EXU75728.1"/>
    <property type="molecule type" value="Genomic_DNA"/>
</dbReference>
<dbReference type="PROSITE" id="PS51257">
    <property type="entry name" value="PROKAR_LIPOPROTEIN"/>
    <property type="match status" value="1"/>
</dbReference>
<dbReference type="NCBIfam" id="NF008048">
    <property type="entry name" value="PRK10781.1"/>
    <property type="match status" value="1"/>
</dbReference>
<accession>A0A014N8Q2</accession>
<protein>
    <recommendedName>
        <fullName evidence="1">Outer membrane lipoprotein RcsF</fullName>
    </recommendedName>
</protein>
<feature type="region of interest" description="Disordered" evidence="2">
    <location>
        <begin position="72"/>
        <end position="92"/>
    </location>
</feature>
<proteinExistence type="inferred from homology"/>
<organism evidence="3 4">
    <name type="scientific">Erwinia mallotivora</name>
    <dbReference type="NCBI Taxonomy" id="69222"/>
    <lineage>
        <taxon>Bacteria</taxon>
        <taxon>Pseudomonadati</taxon>
        <taxon>Pseudomonadota</taxon>
        <taxon>Gammaproteobacteria</taxon>
        <taxon>Enterobacterales</taxon>
        <taxon>Erwiniaceae</taxon>
        <taxon>Erwinia</taxon>
    </lineage>
</organism>
<feature type="compositionally biased region" description="Polar residues" evidence="2">
    <location>
        <begin position="74"/>
        <end position="87"/>
    </location>
</feature>
<keyword evidence="1" id="KW-0472">Membrane</keyword>
<comment type="subcellular location">
    <subcellularLocation>
        <location evidence="1">Cell outer membrane</location>
        <topology evidence="1">Lipid-anchor</topology>
        <orientation evidence="1">Periplasmic side</orientation>
    </subcellularLocation>
</comment>
<dbReference type="PATRIC" id="fig|69222.5.peg.2368"/>
<comment type="similarity">
    <text evidence="1">Belongs to the RcsF family.</text>
</comment>
<dbReference type="InterPro" id="IPR030852">
    <property type="entry name" value="RcsF"/>
</dbReference>
<keyword evidence="4" id="KW-1185">Reference proteome</keyword>
<dbReference type="Pfam" id="PF16358">
    <property type="entry name" value="RcsF"/>
    <property type="match status" value="1"/>
</dbReference>
<dbReference type="Gene3D" id="3.30.110.70">
    <property type="entry name" value="Hypothetical protein apc22750. Chain B"/>
    <property type="match status" value="1"/>
</dbReference>
<dbReference type="GO" id="GO:0031241">
    <property type="term" value="C:periplasmic side of cell outer membrane"/>
    <property type="evidence" value="ECO:0007669"/>
    <property type="project" value="UniProtKB-UniRule"/>
</dbReference>
<evidence type="ECO:0000256" key="2">
    <source>
        <dbReference type="SAM" id="MobiDB-lite"/>
    </source>
</evidence>
<evidence type="ECO:0000256" key="1">
    <source>
        <dbReference type="HAMAP-Rule" id="MF_00976"/>
    </source>
</evidence>
<comment type="function">
    <text evidence="1">Essential component of the Rcs signaling system, which controls transcription of numerous genes. Plays a role in signal transduction from the cell surface to the histidine kinase RcsC. May detect outer membrane defects.</text>
</comment>
<feature type="disulfide bond" evidence="1">
    <location>
        <begin position="109"/>
        <end position="124"/>
    </location>
</feature>
<dbReference type="HAMAP" id="MF_00976">
    <property type="entry name" value="RcsF"/>
    <property type="match status" value="1"/>
</dbReference>
<reference evidence="3 4" key="1">
    <citation type="submission" date="2014-02" db="EMBL/GenBank/DDBJ databases">
        <title>Draft genome of Erwinia mallotivora strain BT-MARDI, a papaya dieback pathogen.</title>
        <authorList>
            <person name="Redzuan R."/>
            <person name="Abu Bakar N."/>
            <person name="Badrun R."/>
            <person name="Mohd Raih M.F."/>
            <person name="Rozano L."/>
            <person name="Mat Amin N."/>
        </authorList>
    </citation>
    <scope>NUCLEOTIDE SEQUENCE [LARGE SCALE GENOMIC DNA]</scope>
    <source>
        <strain evidence="3 4">BT-MARDI</strain>
    </source>
</reference>
<sequence>MRVLPLCLLALSLTGCSLLQKPYKPVEPFRQPAQTVSGQAKPASRPAPVKLYTNASDLVSSPFRDLGEVYGEDCQSSRQSSPPNISTARKRLQAHAANMKANAVLLHRCEIVSNTQGCFRQAVCEGSALKVTKQ</sequence>
<evidence type="ECO:0000313" key="3">
    <source>
        <dbReference type="EMBL" id="EXU75728.1"/>
    </source>
</evidence>
<keyword evidence="1" id="KW-1015">Disulfide bond</keyword>
<dbReference type="OrthoDB" id="6505467at2"/>
<dbReference type="RefSeq" id="WP_034937346.1">
    <property type="nucleotide sequence ID" value="NZ_JBHLYB010000355.1"/>
</dbReference>
<dbReference type="GO" id="GO:0035556">
    <property type="term" value="P:intracellular signal transduction"/>
    <property type="evidence" value="ECO:0007669"/>
    <property type="project" value="InterPro"/>
</dbReference>
<keyword evidence="1" id="KW-0998">Cell outer membrane</keyword>
<dbReference type="AlphaFoldDB" id="A0A014N8Q2"/>
<evidence type="ECO:0000313" key="4">
    <source>
        <dbReference type="Proteomes" id="UP000019918"/>
    </source>
</evidence>
<name>A0A014N8Q2_9GAMM</name>
<comment type="caution">
    <text evidence="3">The sequence shown here is derived from an EMBL/GenBank/DDBJ whole genome shotgun (WGS) entry which is preliminary data.</text>
</comment>